<dbReference type="EMBL" id="WSGM01000802">
    <property type="protein sequence ID" value="KAE9717975.1"/>
    <property type="molecule type" value="Genomic_DNA"/>
</dbReference>
<dbReference type="NCBIfam" id="NF037995">
    <property type="entry name" value="TRAP_S1"/>
    <property type="match status" value="1"/>
</dbReference>
<evidence type="ECO:0000313" key="3">
    <source>
        <dbReference type="Proteomes" id="UP000437875"/>
    </source>
</evidence>
<dbReference type="Pfam" id="PF03480">
    <property type="entry name" value="DctP"/>
    <property type="match status" value="1"/>
</dbReference>
<dbReference type="InterPro" id="IPR038404">
    <property type="entry name" value="TRAP_DctP_sf"/>
</dbReference>
<organism evidence="2 3">
    <name type="scientific">Escherichia coli</name>
    <dbReference type="NCBI Taxonomy" id="562"/>
    <lineage>
        <taxon>Bacteria</taxon>
        <taxon>Pseudomonadati</taxon>
        <taxon>Pseudomonadota</taxon>
        <taxon>Gammaproteobacteria</taxon>
        <taxon>Enterobacterales</taxon>
        <taxon>Enterobacteriaceae</taxon>
        <taxon>Escherichia</taxon>
    </lineage>
</organism>
<gene>
    <name evidence="2" type="ORF">GP711_29095</name>
</gene>
<protein>
    <submittedName>
        <fullName evidence="2">TRAP transporter substrate-binding protein</fullName>
    </submittedName>
</protein>
<reference evidence="2 3" key="1">
    <citation type="submission" date="2019-10" db="EMBL/GenBank/DDBJ databases">
        <title>Antimicrobial-resistant enteric bacteria are widely distributed amongst people, animals and the environment in northern Tanzania.</title>
        <authorList>
            <person name="Subbiah M."/>
            <person name="Call D.R."/>
        </authorList>
    </citation>
    <scope>NUCLEOTIDE SEQUENCE [LARGE SCALE GENOMIC DNA]</scope>
    <source>
        <strain evidence="2 3">TzEc067</strain>
    </source>
</reference>
<evidence type="ECO:0000256" key="1">
    <source>
        <dbReference type="ARBA" id="ARBA00022729"/>
    </source>
</evidence>
<dbReference type="PANTHER" id="PTHR33376:SF2">
    <property type="entry name" value="DICARBOXYLATE-BINDING PERIPLASMIC PROTEIN"/>
    <property type="match status" value="1"/>
</dbReference>
<dbReference type="GO" id="GO:0030246">
    <property type="term" value="F:carbohydrate binding"/>
    <property type="evidence" value="ECO:0007669"/>
    <property type="project" value="TreeGrafter"/>
</dbReference>
<dbReference type="RefSeq" id="WP_199269393.1">
    <property type="nucleotide sequence ID" value="NZ_WSGM01000802.1"/>
</dbReference>
<sequence>IRVQPSDLMVDEIKAMGGTPTPMPFSEVYTGLKTGLVDAAENNIPSYEETKHFEVAQIYSETQHAMTPEVLVFSKKIWDTLTPQEQAAIRKAAADSVPYYVKLWTAREQAATATVTKGNATIVPAS</sequence>
<evidence type="ECO:0000313" key="2">
    <source>
        <dbReference type="EMBL" id="KAE9717975.1"/>
    </source>
</evidence>
<dbReference type="Proteomes" id="UP000437875">
    <property type="component" value="Unassembled WGS sequence"/>
</dbReference>
<comment type="caution">
    <text evidence="2">The sequence shown here is derived from an EMBL/GenBank/DDBJ whole genome shotgun (WGS) entry which is preliminary data.</text>
</comment>
<dbReference type="InterPro" id="IPR018389">
    <property type="entry name" value="DctP_fam"/>
</dbReference>
<dbReference type="GO" id="GO:0055085">
    <property type="term" value="P:transmembrane transport"/>
    <property type="evidence" value="ECO:0007669"/>
    <property type="project" value="InterPro"/>
</dbReference>
<proteinExistence type="predicted"/>
<feature type="non-terminal residue" evidence="2">
    <location>
        <position position="126"/>
    </location>
</feature>
<name>A0A6N6WN44_ECOLX</name>
<keyword evidence="1" id="KW-0732">Signal</keyword>
<accession>A0A6N6WN44</accession>
<dbReference type="Gene3D" id="3.40.190.170">
    <property type="entry name" value="Bacterial extracellular solute-binding protein, family 7"/>
    <property type="match status" value="1"/>
</dbReference>
<dbReference type="AlphaFoldDB" id="A0A6N6WN44"/>
<dbReference type="PANTHER" id="PTHR33376">
    <property type="match status" value="1"/>
</dbReference>
<feature type="non-terminal residue" evidence="2">
    <location>
        <position position="1"/>
    </location>
</feature>